<proteinExistence type="predicted"/>
<reference evidence="1 2" key="1">
    <citation type="submission" date="2024-02" db="EMBL/GenBank/DDBJ databases">
        <authorList>
            <person name="Chen Y."/>
            <person name="Shah S."/>
            <person name="Dougan E. K."/>
            <person name="Thang M."/>
            <person name="Chan C."/>
        </authorList>
    </citation>
    <scope>NUCLEOTIDE SEQUENCE [LARGE SCALE GENOMIC DNA]</scope>
</reference>
<comment type="caution">
    <text evidence="1">The sequence shown here is derived from an EMBL/GenBank/DDBJ whole genome shotgun (WGS) entry which is preliminary data.</text>
</comment>
<dbReference type="Proteomes" id="UP001642484">
    <property type="component" value="Unassembled WGS sequence"/>
</dbReference>
<protein>
    <submittedName>
        <fullName evidence="1">Uncharacterized protein</fullName>
    </submittedName>
</protein>
<name>A0ABP0H7U4_9DINO</name>
<sequence length="170" mass="19797">MPSAQRPPKPPVWAYGGNWQFMPWMLYNLFSAKFQPLDFEKSYLTVRGLKDTRRRVGVVWKMRSSKLRLDAPTILVEPGLMLGRGYSMTCTAQDVPGSSFLRRAVDRGFRVVVIERRGHAQPLKSPRWNLFGDSDRPGEWTFPVEAGGSRPGNTWRFRCRLGWFFWRGWQ</sequence>
<keyword evidence="2" id="KW-1185">Reference proteome</keyword>
<evidence type="ECO:0000313" key="2">
    <source>
        <dbReference type="Proteomes" id="UP001642484"/>
    </source>
</evidence>
<evidence type="ECO:0000313" key="1">
    <source>
        <dbReference type="EMBL" id="CAK8985329.1"/>
    </source>
</evidence>
<gene>
    <name evidence="1" type="ORF">CCMP2556_LOCUS88</name>
</gene>
<organism evidence="1 2">
    <name type="scientific">Durusdinium trenchii</name>
    <dbReference type="NCBI Taxonomy" id="1381693"/>
    <lineage>
        <taxon>Eukaryota</taxon>
        <taxon>Sar</taxon>
        <taxon>Alveolata</taxon>
        <taxon>Dinophyceae</taxon>
        <taxon>Suessiales</taxon>
        <taxon>Symbiodiniaceae</taxon>
        <taxon>Durusdinium</taxon>
    </lineage>
</organism>
<accession>A0ABP0H7U4</accession>
<dbReference type="EMBL" id="CAXAMN010000001">
    <property type="protein sequence ID" value="CAK8985329.1"/>
    <property type="molecule type" value="Genomic_DNA"/>
</dbReference>